<comment type="caution">
    <text evidence="2">The sequence shown here is derived from an EMBL/GenBank/DDBJ whole genome shotgun (WGS) entry which is preliminary data.</text>
</comment>
<evidence type="ECO:0000313" key="3">
    <source>
        <dbReference type="Proteomes" id="UP000315751"/>
    </source>
</evidence>
<reference evidence="2 3" key="1">
    <citation type="submission" date="2019-06" db="EMBL/GenBank/DDBJ databases">
        <title>Genomic Encyclopedia of Type Strains, Phase IV (KMG-V): Genome sequencing to study the core and pangenomes of soil and plant-associated prokaryotes.</title>
        <authorList>
            <person name="Whitman W."/>
        </authorList>
    </citation>
    <scope>NUCLEOTIDE SEQUENCE [LARGE SCALE GENOMIC DNA]</scope>
    <source>
        <strain evidence="2 3">BR 11622</strain>
    </source>
</reference>
<sequence>MVPVSRPYAGPPLLTEGFRPFFLASAAWAAIALPIWVALLSGGIAGPPGLDPLAWHIHEMLFGFVMAGVAGFILTAIPNWTGRSPLRGVPLGALVALWLAGRLLALAALVSTPPAIVVGAVDAGLPLALAAYAARQVVAARNWRNLMMAVPLLVLTAADLLMVAEGAGAAVPTGLGWRLGLAAIVILISAIGGRIIPAFTRNWLVKRGAMALPPAKPGVVDRLALASLHVGLLAWAFLANGHGVGPVAAGGLLLTASALNLARLGRWRGWTTLAEPLLSVLHLGYLWLVAGAALLGASLLTGAVPTATAIHALTAGSIGTMMLAVMSRASLGHTGRTLTADRVTVWVYVLVNGAALSRIVASVMGDMPLSLLALSALAWVAAFLLFAGRYAPYWCRPRLAA</sequence>
<gene>
    <name evidence="2" type="ORF">FBZ90_11769</name>
</gene>
<dbReference type="OrthoDB" id="9770040at2"/>
<feature type="transmembrane region" description="Helical" evidence="1">
    <location>
        <begin position="219"/>
        <end position="238"/>
    </location>
</feature>
<feature type="transmembrane region" description="Helical" evidence="1">
    <location>
        <begin position="343"/>
        <end position="361"/>
    </location>
</feature>
<dbReference type="InterPro" id="IPR010266">
    <property type="entry name" value="NnrS"/>
</dbReference>
<evidence type="ECO:0000313" key="2">
    <source>
        <dbReference type="EMBL" id="TWB36508.1"/>
    </source>
</evidence>
<evidence type="ECO:0000256" key="1">
    <source>
        <dbReference type="SAM" id="Phobius"/>
    </source>
</evidence>
<feature type="transmembrane region" description="Helical" evidence="1">
    <location>
        <begin position="310"/>
        <end position="331"/>
    </location>
</feature>
<keyword evidence="1" id="KW-0472">Membrane</keyword>
<feature type="transmembrane region" description="Helical" evidence="1">
    <location>
        <begin position="367"/>
        <end position="388"/>
    </location>
</feature>
<feature type="transmembrane region" description="Helical" evidence="1">
    <location>
        <begin position="60"/>
        <end position="77"/>
    </location>
</feature>
<keyword evidence="1" id="KW-0812">Transmembrane</keyword>
<feature type="transmembrane region" description="Helical" evidence="1">
    <location>
        <begin position="115"/>
        <end position="134"/>
    </location>
</feature>
<feature type="transmembrane region" description="Helical" evidence="1">
    <location>
        <begin position="176"/>
        <end position="199"/>
    </location>
</feature>
<feature type="transmembrane region" description="Helical" evidence="1">
    <location>
        <begin position="21"/>
        <end position="40"/>
    </location>
</feature>
<dbReference type="RefSeq" id="WP_145735437.1">
    <property type="nucleotide sequence ID" value="NZ_VITR01000017.1"/>
</dbReference>
<keyword evidence="1" id="KW-1133">Transmembrane helix</keyword>
<organism evidence="2 3">
    <name type="scientific">Nitrospirillum amazonense</name>
    <dbReference type="NCBI Taxonomy" id="28077"/>
    <lineage>
        <taxon>Bacteria</taxon>
        <taxon>Pseudomonadati</taxon>
        <taxon>Pseudomonadota</taxon>
        <taxon>Alphaproteobacteria</taxon>
        <taxon>Rhodospirillales</taxon>
        <taxon>Azospirillaceae</taxon>
        <taxon>Nitrospirillum</taxon>
    </lineage>
</organism>
<feature type="transmembrane region" description="Helical" evidence="1">
    <location>
        <begin position="89"/>
        <end position="109"/>
    </location>
</feature>
<protein>
    <submittedName>
        <fullName evidence="2">Uncharacterized protein involved in response to NO</fullName>
    </submittedName>
</protein>
<name>A0A560GR59_9PROT</name>
<accession>A0A560GR59</accession>
<dbReference type="Proteomes" id="UP000315751">
    <property type="component" value="Unassembled WGS sequence"/>
</dbReference>
<dbReference type="AlphaFoldDB" id="A0A560GR59"/>
<feature type="transmembrane region" description="Helical" evidence="1">
    <location>
        <begin position="283"/>
        <end position="304"/>
    </location>
</feature>
<keyword evidence="3" id="KW-1185">Reference proteome</keyword>
<proteinExistence type="predicted"/>
<dbReference type="Pfam" id="PF05940">
    <property type="entry name" value="NnrS"/>
    <property type="match status" value="1"/>
</dbReference>
<dbReference type="EMBL" id="VITR01000017">
    <property type="protein sequence ID" value="TWB36508.1"/>
    <property type="molecule type" value="Genomic_DNA"/>
</dbReference>
<feature type="transmembrane region" description="Helical" evidence="1">
    <location>
        <begin position="146"/>
        <end position="164"/>
    </location>
</feature>
<feature type="transmembrane region" description="Helical" evidence="1">
    <location>
        <begin position="244"/>
        <end position="262"/>
    </location>
</feature>